<dbReference type="Pfam" id="PF00561">
    <property type="entry name" value="Abhydrolase_1"/>
    <property type="match status" value="1"/>
</dbReference>
<dbReference type="GO" id="GO:0046464">
    <property type="term" value="P:acylglycerol catabolic process"/>
    <property type="evidence" value="ECO:0007669"/>
    <property type="project" value="TreeGrafter"/>
</dbReference>
<dbReference type="AlphaFoldDB" id="A0A6A6DQG5"/>
<dbReference type="GO" id="GO:0016020">
    <property type="term" value="C:membrane"/>
    <property type="evidence" value="ECO:0007669"/>
    <property type="project" value="TreeGrafter"/>
</dbReference>
<evidence type="ECO:0000313" key="3">
    <source>
        <dbReference type="Proteomes" id="UP000800200"/>
    </source>
</evidence>
<dbReference type="Proteomes" id="UP000800200">
    <property type="component" value="Unassembled WGS sequence"/>
</dbReference>
<proteinExistence type="predicted"/>
<evidence type="ECO:0000259" key="1">
    <source>
        <dbReference type="Pfam" id="PF00561"/>
    </source>
</evidence>
<name>A0A6A6DQG5_9PEZI</name>
<feature type="domain" description="AB hydrolase-1" evidence="1">
    <location>
        <begin position="67"/>
        <end position="250"/>
    </location>
</feature>
<dbReference type="GO" id="GO:0047372">
    <property type="term" value="F:monoacylglycerol lipase activity"/>
    <property type="evidence" value="ECO:0007669"/>
    <property type="project" value="TreeGrafter"/>
</dbReference>
<reference evidence="2" key="1">
    <citation type="journal article" date="2020" name="Stud. Mycol.">
        <title>101 Dothideomycetes genomes: a test case for predicting lifestyles and emergence of pathogens.</title>
        <authorList>
            <person name="Haridas S."/>
            <person name="Albert R."/>
            <person name="Binder M."/>
            <person name="Bloem J."/>
            <person name="Labutti K."/>
            <person name="Salamov A."/>
            <person name="Andreopoulos B."/>
            <person name="Baker S."/>
            <person name="Barry K."/>
            <person name="Bills G."/>
            <person name="Bluhm B."/>
            <person name="Cannon C."/>
            <person name="Castanera R."/>
            <person name="Culley D."/>
            <person name="Daum C."/>
            <person name="Ezra D."/>
            <person name="Gonzalez J."/>
            <person name="Henrissat B."/>
            <person name="Kuo A."/>
            <person name="Liang C."/>
            <person name="Lipzen A."/>
            <person name="Lutzoni F."/>
            <person name="Magnuson J."/>
            <person name="Mondo S."/>
            <person name="Nolan M."/>
            <person name="Ohm R."/>
            <person name="Pangilinan J."/>
            <person name="Park H.-J."/>
            <person name="Ramirez L."/>
            <person name="Alfaro M."/>
            <person name="Sun H."/>
            <person name="Tritt A."/>
            <person name="Yoshinaga Y."/>
            <person name="Zwiers L.-H."/>
            <person name="Turgeon B."/>
            <person name="Goodwin S."/>
            <person name="Spatafora J."/>
            <person name="Crous P."/>
            <person name="Grigoriev I."/>
        </authorList>
    </citation>
    <scope>NUCLEOTIDE SEQUENCE</scope>
    <source>
        <strain evidence="2">CBS 207.26</strain>
    </source>
</reference>
<keyword evidence="2" id="KW-0378">Hydrolase</keyword>
<dbReference type="InterPro" id="IPR029058">
    <property type="entry name" value="AB_hydrolase_fold"/>
</dbReference>
<dbReference type="InterPro" id="IPR000073">
    <property type="entry name" value="AB_hydrolase_1"/>
</dbReference>
<dbReference type="PANTHER" id="PTHR43798:SF5">
    <property type="entry name" value="MONOACYLGLYCEROL LIPASE ABHD6"/>
    <property type="match status" value="1"/>
</dbReference>
<keyword evidence="3" id="KW-1185">Reference proteome</keyword>
<organism evidence="2 3">
    <name type="scientific">Zopfia rhizophila CBS 207.26</name>
    <dbReference type="NCBI Taxonomy" id="1314779"/>
    <lineage>
        <taxon>Eukaryota</taxon>
        <taxon>Fungi</taxon>
        <taxon>Dikarya</taxon>
        <taxon>Ascomycota</taxon>
        <taxon>Pezizomycotina</taxon>
        <taxon>Dothideomycetes</taxon>
        <taxon>Dothideomycetes incertae sedis</taxon>
        <taxon>Zopfiaceae</taxon>
        <taxon>Zopfia</taxon>
    </lineage>
</organism>
<evidence type="ECO:0000313" key="2">
    <source>
        <dbReference type="EMBL" id="KAF2181804.1"/>
    </source>
</evidence>
<dbReference type="Gene3D" id="3.40.50.1820">
    <property type="entry name" value="alpha/beta hydrolase"/>
    <property type="match status" value="1"/>
</dbReference>
<dbReference type="PANTHER" id="PTHR43798">
    <property type="entry name" value="MONOACYLGLYCEROL LIPASE"/>
    <property type="match status" value="1"/>
</dbReference>
<dbReference type="InterPro" id="IPR050266">
    <property type="entry name" value="AB_hydrolase_sf"/>
</dbReference>
<sequence length="279" mass="30469">MATYQTAKTLYLPSPSYPNTTYAYLKLGHSSSANLPLLYLTHFRGTIDKVDPHLINILSRTRPTAADFLSLLGEKEVDILGFSMGGFVAQLLALNADSKVLKVRKLILGGTTASAGANIIPSPNSERVGQVAGAAEITAQTFQTLFFHENESGRKACQDWWKRVRERSNGYADGGAGIQAQAAVLSNWSNPEMSQGEDGSYERLRELDIPVLVANGSDDFIVPTVNSFHIQQRVPNAKLIVYPDSGHGFLYQYVRSSLGMSRDSWGKCIGEKKVTGEPI</sequence>
<dbReference type="SUPFAM" id="SSF53474">
    <property type="entry name" value="alpha/beta-Hydrolases"/>
    <property type="match status" value="1"/>
</dbReference>
<gene>
    <name evidence="2" type="ORF">K469DRAFT_729318</name>
</gene>
<accession>A0A6A6DQG5</accession>
<dbReference type="EMBL" id="ML994651">
    <property type="protein sequence ID" value="KAF2181804.1"/>
    <property type="molecule type" value="Genomic_DNA"/>
</dbReference>
<dbReference type="OrthoDB" id="8119704at2759"/>
<protein>
    <submittedName>
        <fullName evidence="2">Alpha/beta-hydrolase</fullName>
    </submittedName>
</protein>